<feature type="domain" description="Ig-like" evidence="5">
    <location>
        <begin position="493"/>
        <end position="574"/>
    </location>
</feature>
<dbReference type="FunFam" id="2.60.40.10:FF:000032">
    <property type="entry name" value="palladin isoform X1"/>
    <property type="match status" value="1"/>
</dbReference>
<dbReference type="PROSITE" id="PS50835">
    <property type="entry name" value="IG_LIKE"/>
    <property type="match status" value="11"/>
</dbReference>
<dbReference type="GO" id="GO:0005886">
    <property type="term" value="C:plasma membrane"/>
    <property type="evidence" value="ECO:0007669"/>
    <property type="project" value="TreeGrafter"/>
</dbReference>
<dbReference type="InterPro" id="IPR036179">
    <property type="entry name" value="Ig-like_dom_sf"/>
</dbReference>
<gene>
    <name evidence="6" type="primary">TTN</name>
    <name evidence="6" type="ORF">NPIL_675881</name>
</gene>
<dbReference type="InterPro" id="IPR003598">
    <property type="entry name" value="Ig_sub2"/>
</dbReference>
<dbReference type="InterPro" id="IPR007110">
    <property type="entry name" value="Ig-like_dom"/>
</dbReference>
<dbReference type="GO" id="GO:0050808">
    <property type="term" value="P:synapse organization"/>
    <property type="evidence" value="ECO:0007669"/>
    <property type="project" value="TreeGrafter"/>
</dbReference>
<feature type="domain" description="Ig-like" evidence="5">
    <location>
        <begin position="653"/>
        <end position="732"/>
    </location>
</feature>
<feature type="domain" description="Ig-like" evidence="5">
    <location>
        <begin position="742"/>
        <end position="833"/>
    </location>
</feature>
<feature type="domain" description="Ig-like" evidence="5">
    <location>
        <begin position="30"/>
        <end position="117"/>
    </location>
</feature>
<dbReference type="OrthoDB" id="6481371at2759"/>
<name>A0A8X6PV55_NEPPI</name>
<dbReference type="SMART" id="SM00409">
    <property type="entry name" value="IG"/>
    <property type="match status" value="11"/>
</dbReference>
<evidence type="ECO:0000256" key="2">
    <source>
        <dbReference type="ARBA" id="ARBA00023157"/>
    </source>
</evidence>
<feature type="domain" description="Ig-like" evidence="5">
    <location>
        <begin position="216"/>
        <end position="305"/>
    </location>
</feature>
<feature type="domain" description="Ig-like" evidence="5">
    <location>
        <begin position="1071"/>
        <end position="1162"/>
    </location>
</feature>
<feature type="domain" description="Ig-like" evidence="5">
    <location>
        <begin position="884"/>
        <end position="972"/>
    </location>
</feature>
<feature type="domain" description="Ig-like" evidence="5">
    <location>
        <begin position="121"/>
        <end position="209"/>
    </location>
</feature>
<dbReference type="SUPFAM" id="SSF48726">
    <property type="entry name" value="Immunoglobulin"/>
    <property type="match status" value="11"/>
</dbReference>
<evidence type="ECO:0000313" key="6">
    <source>
        <dbReference type="EMBL" id="GFT91507.1"/>
    </source>
</evidence>
<dbReference type="PANTHER" id="PTHR45080">
    <property type="entry name" value="CONTACTIN 5"/>
    <property type="match status" value="1"/>
</dbReference>
<evidence type="ECO:0000259" key="5">
    <source>
        <dbReference type="PROSITE" id="PS50835"/>
    </source>
</evidence>
<feature type="transmembrane region" description="Helical" evidence="4">
    <location>
        <begin position="6"/>
        <end position="25"/>
    </location>
</feature>
<dbReference type="GO" id="GO:0008046">
    <property type="term" value="F:axon guidance receptor activity"/>
    <property type="evidence" value="ECO:0007669"/>
    <property type="project" value="TreeGrafter"/>
</dbReference>
<keyword evidence="7" id="KW-1185">Reference proteome</keyword>
<dbReference type="Pfam" id="PF13927">
    <property type="entry name" value="Ig_3"/>
    <property type="match status" value="5"/>
</dbReference>
<evidence type="ECO:0000256" key="1">
    <source>
        <dbReference type="ARBA" id="ARBA00022729"/>
    </source>
</evidence>
<reference evidence="6" key="1">
    <citation type="submission" date="2020-08" db="EMBL/GenBank/DDBJ databases">
        <title>Multicomponent nature underlies the extraordinary mechanical properties of spider dragline silk.</title>
        <authorList>
            <person name="Kono N."/>
            <person name="Nakamura H."/>
            <person name="Mori M."/>
            <person name="Yoshida Y."/>
            <person name="Ohtoshi R."/>
            <person name="Malay A.D."/>
            <person name="Moran D.A.P."/>
            <person name="Tomita M."/>
            <person name="Numata K."/>
            <person name="Arakawa K."/>
        </authorList>
    </citation>
    <scope>NUCLEOTIDE SEQUENCE</scope>
</reference>
<dbReference type="FunFam" id="2.60.40.10:FF:000104">
    <property type="entry name" value="Down syndrome cell adhesion molecule b"/>
    <property type="match status" value="1"/>
</dbReference>
<keyword evidence="4" id="KW-0472">Membrane</keyword>
<dbReference type="Proteomes" id="UP000887013">
    <property type="component" value="Unassembled WGS sequence"/>
</dbReference>
<keyword evidence="2" id="KW-1015">Disulfide bond</keyword>
<dbReference type="EMBL" id="BMAW01025232">
    <property type="protein sequence ID" value="GFT91507.1"/>
    <property type="molecule type" value="Genomic_DNA"/>
</dbReference>
<keyword evidence="1" id="KW-0732">Signal</keyword>
<dbReference type="InterPro" id="IPR013098">
    <property type="entry name" value="Ig_I-set"/>
</dbReference>
<keyword evidence="4" id="KW-0812">Transmembrane</keyword>
<dbReference type="GO" id="GO:0043025">
    <property type="term" value="C:neuronal cell body"/>
    <property type="evidence" value="ECO:0007669"/>
    <property type="project" value="TreeGrafter"/>
</dbReference>
<protein>
    <submittedName>
        <fullName evidence="6">Titin</fullName>
    </submittedName>
</protein>
<sequence>MNRQQIIFISTAIAAIYLAMIKGLYSHEAPIIQPFSLPERIQIGRSLSLTCAVMSGTPPLNFKWYKNQKLLQTENIKSSNKKVSFLTIDPIVESSEGNYSCIVSNSNGQTQFSAVLVVTAPPIWITEPENEEIVENGRLNLKCIANGSPNPRITWKKFDNSQNGEISTILNLKSENGSLILDPILKIHEGSYMCIADNGAGNPLKKTVTIVVREFPEIQPFQFPQYIQIGYKTSVICTVMKGGSPLSFIWYKNGRILKESPNINVESNEKFSTLHLDPIEDTSIGNYTCVVSNPFGKDNHTAFLSVKAPPTWMKEPEDAESIEGENINIHCIASGSPSPNIRMWKLDDTEMKYSHRSMNGSLDFKPIQKFHEGKYACEADNGVGSSLKKIFSLIVYDTPKIQPFQFPSQIKRGDTASITCAIMRGSQPVKFTWIKDGKPLENRLTANIISNEDLSSLIIKSVDENSVGNYTCIASSSFGNDNFTAILKVKVPPSWIKEPQDVETIEGQNAKFSCLARGSPNPSFEWRKIGKENIHLPKFGQGNSNGTLIFNPALKDDDGSYECRVRNGIGESLSKVVLLIVHDEITANDGAASVSSSNQTASTANLFLHPVLKAHCRKYVCKAENGFGTPLRKIIFVLIYGMRNLCSKDKIQPFNFPQKIREGESTKVMCTVNAEDKTFTFKWLKDGIHIRNSNRVEISVLTDYSLLKIKSVSTQDSGNYTCIASSQQNTLNYTTTLLVEAPVQWTIEPADQEVILGEEVKFFCSARGFPTPIIKWNKAIGEQEYQVETSNRFRVDIEGTLIISNVQSEDGAIYICYARNGVGNSLQKKVSLSVIEKLTFHAKSCYYLKYFNREFSRIELILDMLYAIIILTAFWIQVICNDAPEIHPFHPPAKLKIGDSANIFCSVTRGQVPLSFKWYKNGQLLENHSKEVHNDEKFSALVINSVTATSAGNYTCVVSNSFGKNSYSTLLVVRSPPYWIKEPEDVEIVEGNSLTLFCNAGGTPQPKIIWRKKGETQNKDYFKYVTGSDNNGSLLLHPAMKEHEGIYTCEVNNDVGETLKKQATVIVHDAPKIIPFHFPTMIEIQKKASVACILEQGGTPLQFKWLKDKYQLHETKNIKIKTLDDVSIITIDPVTSNNSGNYSCLVSNSFGKDSYTSQLIVEGK</sequence>
<organism evidence="6 7">
    <name type="scientific">Nephila pilipes</name>
    <name type="common">Giant wood spider</name>
    <name type="synonym">Nephila maculata</name>
    <dbReference type="NCBI Taxonomy" id="299642"/>
    <lineage>
        <taxon>Eukaryota</taxon>
        <taxon>Metazoa</taxon>
        <taxon>Ecdysozoa</taxon>
        <taxon>Arthropoda</taxon>
        <taxon>Chelicerata</taxon>
        <taxon>Arachnida</taxon>
        <taxon>Araneae</taxon>
        <taxon>Araneomorphae</taxon>
        <taxon>Entelegynae</taxon>
        <taxon>Araneoidea</taxon>
        <taxon>Nephilidae</taxon>
        <taxon>Nephila</taxon>
    </lineage>
</organism>
<evidence type="ECO:0000256" key="3">
    <source>
        <dbReference type="ARBA" id="ARBA00023319"/>
    </source>
</evidence>
<comment type="caution">
    <text evidence="6">The sequence shown here is derived from an EMBL/GenBank/DDBJ whole genome shotgun (WGS) entry which is preliminary data.</text>
</comment>
<dbReference type="PANTHER" id="PTHR45080:SF8">
    <property type="entry name" value="IG-LIKE DOMAIN-CONTAINING PROTEIN"/>
    <property type="match status" value="1"/>
</dbReference>
<dbReference type="AlphaFoldDB" id="A0A8X6PV55"/>
<evidence type="ECO:0000313" key="7">
    <source>
        <dbReference type="Proteomes" id="UP000887013"/>
    </source>
</evidence>
<dbReference type="SMART" id="SM00408">
    <property type="entry name" value="IGc2"/>
    <property type="match status" value="11"/>
</dbReference>
<feature type="domain" description="Ig-like" evidence="5">
    <location>
        <begin position="977"/>
        <end position="1066"/>
    </location>
</feature>
<dbReference type="InterPro" id="IPR050958">
    <property type="entry name" value="Cell_Adh-Cytoskel_Orgn"/>
</dbReference>
<proteinExistence type="predicted"/>
<feature type="domain" description="Ig-like" evidence="5">
    <location>
        <begin position="399"/>
        <end position="490"/>
    </location>
</feature>
<keyword evidence="3" id="KW-0393">Immunoglobulin domain</keyword>
<feature type="domain" description="Ig-like" evidence="5">
    <location>
        <begin position="310"/>
        <end position="392"/>
    </location>
</feature>
<dbReference type="InterPro" id="IPR003599">
    <property type="entry name" value="Ig_sub"/>
</dbReference>
<accession>A0A8X6PV55</accession>
<dbReference type="Pfam" id="PF07679">
    <property type="entry name" value="I-set"/>
    <property type="match status" value="6"/>
</dbReference>
<keyword evidence="4" id="KW-1133">Transmembrane helix</keyword>
<dbReference type="GO" id="GO:0007156">
    <property type="term" value="P:homophilic cell adhesion via plasma membrane adhesion molecules"/>
    <property type="evidence" value="ECO:0007669"/>
    <property type="project" value="TreeGrafter"/>
</dbReference>
<dbReference type="GO" id="GO:0030424">
    <property type="term" value="C:axon"/>
    <property type="evidence" value="ECO:0007669"/>
    <property type="project" value="TreeGrafter"/>
</dbReference>
<dbReference type="InterPro" id="IPR013783">
    <property type="entry name" value="Ig-like_fold"/>
</dbReference>
<evidence type="ECO:0000256" key="4">
    <source>
        <dbReference type="SAM" id="Phobius"/>
    </source>
</evidence>
<dbReference type="Gene3D" id="2.60.40.10">
    <property type="entry name" value="Immunoglobulins"/>
    <property type="match status" value="11"/>
</dbReference>
<dbReference type="FunFam" id="2.60.40.10:FF:000333">
    <property type="entry name" value="Down syndrome cell adhesion molecule"/>
    <property type="match status" value="6"/>
</dbReference>